<evidence type="ECO:0000256" key="1">
    <source>
        <dbReference type="SAM" id="MobiDB-lite"/>
    </source>
</evidence>
<feature type="compositionally biased region" description="Basic residues" evidence="1">
    <location>
        <begin position="21"/>
        <end position="34"/>
    </location>
</feature>
<proteinExistence type="predicted"/>
<evidence type="ECO:0000313" key="2">
    <source>
        <dbReference type="EMBL" id="KAJ1161437.1"/>
    </source>
</evidence>
<reference evidence="2" key="1">
    <citation type="journal article" date="2022" name="bioRxiv">
        <title>Sequencing and chromosome-scale assembly of the giantPleurodeles waltlgenome.</title>
        <authorList>
            <person name="Brown T."/>
            <person name="Elewa A."/>
            <person name="Iarovenko S."/>
            <person name="Subramanian E."/>
            <person name="Araus A.J."/>
            <person name="Petzold A."/>
            <person name="Susuki M."/>
            <person name="Suzuki K.-i.T."/>
            <person name="Hayashi T."/>
            <person name="Toyoda A."/>
            <person name="Oliveira C."/>
            <person name="Osipova E."/>
            <person name="Leigh N.D."/>
            <person name="Simon A."/>
            <person name="Yun M.H."/>
        </authorList>
    </citation>
    <scope>NUCLEOTIDE SEQUENCE</scope>
    <source>
        <strain evidence="2">20211129_DDA</strain>
        <tissue evidence="2">Liver</tissue>
    </source>
</reference>
<feature type="compositionally biased region" description="Basic and acidic residues" evidence="1">
    <location>
        <begin position="7"/>
        <end position="20"/>
    </location>
</feature>
<sequence length="161" mass="18254">MKHMKNRQPEKHSPPAEERRQRRKRSPTGRRKGPTRPTKNEALDRRQFRRGNHRHAKPGGNEPNKRKHSPEAHTTRRSRHGVRVANHASPAPCHIPPRPRPLTNTTTVPFELEIALAATGASANVAFPPAAWAENLASDSHCFENLDYDLLFSVLSCFEKN</sequence>
<accession>A0AAV7SBR8</accession>
<name>A0AAV7SBR8_PLEWA</name>
<dbReference type="EMBL" id="JANPWB010000008">
    <property type="protein sequence ID" value="KAJ1161437.1"/>
    <property type="molecule type" value="Genomic_DNA"/>
</dbReference>
<feature type="region of interest" description="Disordered" evidence="1">
    <location>
        <begin position="1"/>
        <end position="100"/>
    </location>
</feature>
<dbReference type="AlphaFoldDB" id="A0AAV7SBR8"/>
<gene>
    <name evidence="2" type="ORF">NDU88_001923</name>
</gene>
<organism evidence="2 3">
    <name type="scientific">Pleurodeles waltl</name>
    <name type="common">Iberian ribbed newt</name>
    <dbReference type="NCBI Taxonomy" id="8319"/>
    <lineage>
        <taxon>Eukaryota</taxon>
        <taxon>Metazoa</taxon>
        <taxon>Chordata</taxon>
        <taxon>Craniata</taxon>
        <taxon>Vertebrata</taxon>
        <taxon>Euteleostomi</taxon>
        <taxon>Amphibia</taxon>
        <taxon>Batrachia</taxon>
        <taxon>Caudata</taxon>
        <taxon>Salamandroidea</taxon>
        <taxon>Salamandridae</taxon>
        <taxon>Pleurodelinae</taxon>
        <taxon>Pleurodeles</taxon>
    </lineage>
</organism>
<evidence type="ECO:0000313" key="3">
    <source>
        <dbReference type="Proteomes" id="UP001066276"/>
    </source>
</evidence>
<keyword evidence="3" id="KW-1185">Reference proteome</keyword>
<dbReference type="Proteomes" id="UP001066276">
    <property type="component" value="Chromosome 4_2"/>
</dbReference>
<comment type="caution">
    <text evidence="2">The sequence shown here is derived from an EMBL/GenBank/DDBJ whole genome shotgun (WGS) entry which is preliminary data.</text>
</comment>
<feature type="compositionally biased region" description="Basic residues" evidence="1">
    <location>
        <begin position="47"/>
        <end position="57"/>
    </location>
</feature>
<protein>
    <submittedName>
        <fullName evidence="2">Uncharacterized protein</fullName>
    </submittedName>
</protein>